<dbReference type="FunFam" id="1.10.10.10:FF:000380">
    <property type="entry name" value="Transcription factor SKN7"/>
    <property type="match status" value="1"/>
</dbReference>
<feature type="region of interest" description="Disordered" evidence="14">
    <location>
        <begin position="547"/>
        <end position="691"/>
    </location>
</feature>
<dbReference type="GO" id="GO:0000156">
    <property type="term" value="F:phosphorelay response regulator activity"/>
    <property type="evidence" value="ECO:0007669"/>
    <property type="project" value="InterPro"/>
</dbReference>
<comment type="similarity">
    <text evidence="11">Belongs to the SKN7 family.</text>
</comment>
<comment type="function">
    <text evidence="10">Transcription factor that is part of a SLN1-YPD1-SKN7 two-component regulatory system, which controls gene expression in response to changes in the osmolarity of the extracellular environment. Under low osmotic conditions, phosphorylated and activated by the phosphorelay intermediate protein YPD1. Also activated in response to oxidative stress, independent on the two-component regulatory system. Regulates heat shock genes in response to oxidative stress and genes involved in cell wall integrity in response to osmotic changes.</text>
</comment>
<feature type="region of interest" description="Disordered" evidence="14">
    <location>
        <begin position="492"/>
        <end position="516"/>
    </location>
</feature>
<keyword evidence="4" id="KW-0902">Two-component regulatory system</keyword>
<keyword evidence="6" id="KW-0175">Coiled coil</keyword>
<keyword evidence="8 12" id="KW-0804">Transcription</keyword>
<evidence type="ECO:0000256" key="11">
    <source>
        <dbReference type="ARBA" id="ARBA00061465"/>
    </source>
</evidence>
<evidence type="ECO:0000256" key="3">
    <source>
        <dbReference type="ARBA" id="ARBA00022553"/>
    </source>
</evidence>
<evidence type="ECO:0000313" key="16">
    <source>
        <dbReference type="EMBL" id="KAJ9165168.1"/>
    </source>
</evidence>
<dbReference type="InterPro" id="IPR036388">
    <property type="entry name" value="WH-like_DNA-bd_sf"/>
</dbReference>
<dbReference type="InterPro" id="IPR000232">
    <property type="entry name" value="HSF_DNA-bd"/>
</dbReference>
<dbReference type="EMBL" id="JANBVN010000006">
    <property type="protein sequence ID" value="KAJ9165168.1"/>
    <property type="molecule type" value="Genomic_DNA"/>
</dbReference>
<evidence type="ECO:0000256" key="1">
    <source>
        <dbReference type="ARBA" id="ARBA00004123"/>
    </source>
</evidence>
<dbReference type="PIRSF" id="PIRSF002595">
    <property type="entry name" value="RR_SKN7"/>
    <property type="match status" value="1"/>
</dbReference>
<keyword evidence="7 12" id="KW-0238">DNA-binding</keyword>
<dbReference type="SMART" id="SM00448">
    <property type="entry name" value="REC"/>
    <property type="match status" value="1"/>
</dbReference>
<dbReference type="FunFam" id="3.40.50.2300:FF:000212">
    <property type="entry name" value="Stress response regulator/HFS transcription factor"/>
    <property type="match status" value="1"/>
</dbReference>
<evidence type="ECO:0000256" key="6">
    <source>
        <dbReference type="ARBA" id="ARBA00023054"/>
    </source>
</evidence>
<dbReference type="GO" id="GO:0006357">
    <property type="term" value="P:regulation of transcription by RNA polymerase II"/>
    <property type="evidence" value="ECO:0007669"/>
    <property type="project" value="UniProtKB-UniRule"/>
</dbReference>
<evidence type="ECO:0000256" key="13">
    <source>
        <dbReference type="PROSITE-ProRule" id="PRU00169"/>
    </source>
</evidence>
<dbReference type="AlphaFoldDB" id="A0AA38W1J7"/>
<evidence type="ECO:0000256" key="2">
    <source>
        <dbReference type="ARBA" id="ARBA00011233"/>
    </source>
</evidence>
<feature type="compositionally biased region" description="Gly residues" evidence="14">
    <location>
        <begin position="597"/>
        <end position="618"/>
    </location>
</feature>
<dbReference type="SUPFAM" id="SSF52172">
    <property type="entry name" value="CheY-like"/>
    <property type="match status" value="1"/>
</dbReference>
<evidence type="ECO:0000256" key="4">
    <source>
        <dbReference type="ARBA" id="ARBA00023012"/>
    </source>
</evidence>
<dbReference type="Pfam" id="PF00072">
    <property type="entry name" value="Response_reg"/>
    <property type="match status" value="1"/>
</dbReference>
<evidence type="ECO:0000256" key="14">
    <source>
        <dbReference type="SAM" id="MobiDB-lite"/>
    </source>
</evidence>
<dbReference type="InterPro" id="IPR014402">
    <property type="entry name" value="Sig_transdc_resp-reg_Skn7"/>
</dbReference>
<dbReference type="PRINTS" id="PR00056">
    <property type="entry name" value="HSFDOMAIN"/>
</dbReference>
<keyword evidence="3 13" id="KW-0597">Phosphoprotein</keyword>
<feature type="compositionally biased region" description="Low complexity" evidence="14">
    <location>
        <begin position="547"/>
        <end position="561"/>
    </location>
</feature>
<evidence type="ECO:0000256" key="9">
    <source>
        <dbReference type="ARBA" id="ARBA00023242"/>
    </source>
</evidence>
<keyword evidence="17" id="KW-1185">Reference proteome</keyword>
<evidence type="ECO:0000256" key="10">
    <source>
        <dbReference type="ARBA" id="ARBA00057149"/>
    </source>
</evidence>
<dbReference type="InterPro" id="IPR036390">
    <property type="entry name" value="WH_DNA-bd_sf"/>
</dbReference>
<comment type="subcellular location">
    <subcellularLocation>
        <location evidence="1 12">Nucleus</location>
    </subcellularLocation>
</comment>
<keyword evidence="9 12" id="KW-0539">Nucleus</keyword>
<reference evidence="16" key="1">
    <citation type="submission" date="2022-07" db="EMBL/GenBank/DDBJ databases">
        <title>Fungi with potential for degradation of polypropylene.</title>
        <authorList>
            <person name="Gostincar C."/>
        </authorList>
    </citation>
    <scope>NUCLEOTIDE SEQUENCE</scope>
    <source>
        <strain evidence="16">EXF-13287</strain>
    </source>
</reference>
<feature type="compositionally biased region" description="Low complexity" evidence="14">
    <location>
        <begin position="577"/>
        <end position="587"/>
    </location>
</feature>
<feature type="modified residue" description="4-aspartylphosphate" evidence="13">
    <location>
        <position position="421"/>
    </location>
</feature>
<dbReference type="SMART" id="SM00415">
    <property type="entry name" value="HSF"/>
    <property type="match status" value="1"/>
</dbReference>
<feature type="region of interest" description="Disordered" evidence="14">
    <location>
        <begin position="204"/>
        <end position="238"/>
    </location>
</feature>
<proteinExistence type="inferred from homology"/>
<dbReference type="InterPro" id="IPR001789">
    <property type="entry name" value="Sig_transdc_resp-reg_receiver"/>
</dbReference>
<evidence type="ECO:0000256" key="8">
    <source>
        <dbReference type="ARBA" id="ARBA00023163"/>
    </source>
</evidence>
<gene>
    <name evidence="16" type="ORF">NKR19_g675</name>
</gene>
<feature type="compositionally biased region" description="Polar residues" evidence="14">
    <location>
        <begin position="221"/>
        <end position="232"/>
    </location>
</feature>
<evidence type="ECO:0000259" key="15">
    <source>
        <dbReference type="PROSITE" id="PS50110"/>
    </source>
</evidence>
<dbReference type="SUPFAM" id="SSF46785">
    <property type="entry name" value="Winged helix' DNA-binding domain"/>
    <property type="match status" value="1"/>
</dbReference>
<dbReference type="CDD" id="cd17546">
    <property type="entry name" value="REC_hyHK_CKI1_RcsC-like"/>
    <property type="match status" value="1"/>
</dbReference>
<dbReference type="Gene3D" id="1.10.10.10">
    <property type="entry name" value="Winged helix-like DNA-binding domain superfamily/Winged helix DNA-binding domain"/>
    <property type="match status" value="1"/>
</dbReference>
<feature type="domain" description="Response regulatory" evidence="15">
    <location>
        <begin position="370"/>
        <end position="486"/>
    </location>
</feature>
<dbReference type="Gene3D" id="3.40.50.2300">
    <property type="match status" value="1"/>
</dbReference>
<dbReference type="Proteomes" id="UP001174691">
    <property type="component" value="Unassembled WGS sequence"/>
</dbReference>
<protein>
    <recommendedName>
        <fullName evidence="12">Transcription factor</fullName>
    </recommendedName>
</protein>
<evidence type="ECO:0000256" key="7">
    <source>
        <dbReference type="ARBA" id="ARBA00023125"/>
    </source>
</evidence>
<dbReference type="PROSITE" id="PS00434">
    <property type="entry name" value="HSF_DOMAIN"/>
    <property type="match status" value="1"/>
</dbReference>
<evidence type="ECO:0000256" key="5">
    <source>
        <dbReference type="ARBA" id="ARBA00023015"/>
    </source>
</evidence>
<dbReference type="GO" id="GO:0003700">
    <property type="term" value="F:DNA-binding transcription factor activity"/>
    <property type="evidence" value="ECO:0007669"/>
    <property type="project" value="UniProtKB-UniRule"/>
</dbReference>
<dbReference type="PANTHER" id="PTHR10015">
    <property type="entry name" value="HEAT SHOCK TRANSCRIPTION FACTOR"/>
    <property type="match status" value="1"/>
</dbReference>
<accession>A0AA38W1J7</accession>
<keyword evidence="5 12" id="KW-0805">Transcription regulation</keyword>
<dbReference type="Pfam" id="PF00447">
    <property type="entry name" value="HSF_DNA-bind"/>
    <property type="match status" value="1"/>
</dbReference>
<dbReference type="PROSITE" id="PS50110">
    <property type="entry name" value="RESPONSE_REGULATORY"/>
    <property type="match status" value="1"/>
</dbReference>
<dbReference type="GO" id="GO:0005634">
    <property type="term" value="C:nucleus"/>
    <property type="evidence" value="ECO:0007669"/>
    <property type="project" value="UniProtKB-SubCell"/>
</dbReference>
<evidence type="ECO:0000313" key="17">
    <source>
        <dbReference type="Proteomes" id="UP001174691"/>
    </source>
</evidence>
<comment type="subunit">
    <text evidence="2">Homotrimer.</text>
</comment>
<name>A0AA38W1J7_9PEZI</name>
<organism evidence="16 17">
    <name type="scientific">Coniochaeta hoffmannii</name>
    <dbReference type="NCBI Taxonomy" id="91930"/>
    <lineage>
        <taxon>Eukaryota</taxon>
        <taxon>Fungi</taxon>
        <taxon>Dikarya</taxon>
        <taxon>Ascomycota</taxon>
        <taxon>Pezizomycotina</taxon>
        <taxon>Sordariomycetes</taxon>
        <taxon>Sordariomycetidae</taxon>
        <taxon>Coniochaetales</taxon>
        <taxon>Coniochaetaceae</taxon>
        <taxon>Coniochaeta</taxon>
    </lineage>
</organism>
<dbReference type="GO" id="GO:0043565">
    <property type="term" value="F:sequence-specific DNA binding"/>
    <property type="evidence" value="ECO:0007669"/>
    <property type="project" value="InterPro"/>
</dbReference>
<comment type="caution">
    <text evidence="16">The sequence shown here is derived from an EMBL/GenBank/DDBJ whole genome shotgun (WGS) entry which is preliminary data.</text>
</comment>
<sequence length="691" mass="75261">MPPPEGDMVAAQAAGNNSSDFVRKLYKMLEDPAYSSVVRWSSDGDSFVVLENEKFTKTILPKHFKHSNFASFVRQLNKYDFHKVRHNEENGDAPYGKDAWEFRHPEFRADRKDNLDNIRRKAPAPRKAQAADEPFPASQQVVLLNDQLIATQHQVQALQEQYYELAGTNKVLVSEVLGLTRMVKAQHQIANELINHLNNIDDKRRNSRHSAHSSHSNHSNPTYHSGQMNSLPDGTDEPAAELRRARELLNSLAPELPADRELERLSIAYHNTGSPSDSATTSSVIYSQQPQSNGPPMHMMHDPFNDPRHMVYPVGQTAGIDPFHQDHIQNIPYSRPLSTPSGNAIAEAPSHITPPPKEAGGSVWGSRKPRVLLVEDDKTCARIGAKFLTNVDCTVEIARDGSEAVNKVNQEPMRYDLIFMDIIMPMFDGVSATACIRLVAPDTPIVAMTSNIRQEDIATYFHFGMNDVLAKPFTREGMVRILKKHLTKLLKNPPAPGSAGDEAMASPPGAQHGPNAQYANTMAAQVQMSMQQQIAAQQQAAAAAHMQAQQMQQQQQQQQMQPPGPQVKFEGTPMPSPTTTSSWHSPSQMNHPSPAVDGGGGGGGGGPGGGPGGGGGGYMSAVGSGPMALTPGGTQRPPPQQGQYMGQGGQVLPQIGTPTMGRMQMSDVMGDDRPEKRQRMAYGPGTGGYPQ</sequence>
<dbReference type="PANTHER" id="PTHR10015:SF361">
    <property type="entry name" value="TRANSCRIPTION FACTOR SKN7"/>
    <property type="match status" value="1"/>
</dbReference>
<evidence type="ECO:0000256" key="12">
    <source>
        <dbReference type="PIRNR" id="PIRNR002595"/>
    </source>
</evidence>
<dbReference type="InterPro" id="IPR011006">
    <property type="entry name" value="CheY-like_superfamily"/>
</dbReference>